<organism evidence="4 5">
    <name type="scientific">Gracilibacillus dipsosauri</name>
    <dbReference type="NCBI Taxonomy" id="178340"/>
    <lineage>
        <taxon>Bacteria</taxon>
        <taxon>Bacillati</taxon>
        <taxon>Bacillota</taxon>
        <taxon>Bacilli</taxon>
        <taxon>Bacillales</taxon>
        <taxon>Bacillaceae</taxon>
        <taxon>Gracilibacillus</taxon>
    </lineage>
</organism>
<feature type="compositionally biased region" description="Acidic residues" evidence="1">
    <location>
        <begin position="98"/>
        <end position="118"/>
    </location>
</feature>
<evidence type="ECO:0000313" key="5">
    <source>
        <dbReference type="Proteomes" id="UP000245624"/>
    </source>
</evidence>
<feature type="domain" description="DUF1510" evidence="3">
    <location>
        <begin position="122"/>
        <end position="212"/>
    </location>
</feature>
<feature type="region of interest" description="Disordered" evidence="1">
    <location>
        <begin position="49"/>
        <end position="148"/>
    </location>
</feature>
<dbReference type="Proteomes" id="UP000245624">
    <property type="component" value="Unassembled WGS sequence"/>
</dbReference>
<keyword evidence="2" id="KW-0472">Membrane</keyword>
<name>A0A317KXZ5_9BACI</name>
<gene>
    <name evidence="4" type="ORF">DLJ74_08110</name>
</gene>
<sequence>MSEEWESQTRKNRYVKKRKNTKLITGLSIVGIILIAILIFMLIFGGDDEKDQKEENNQPTEQQEQQDQDQQQEQEDNSGTEDQNNEEMDESPNQQEDQASDSEGEVETNPVESEDENVSEAYEGNWDPVGTVQEGPHTTSYDDGSVDRQEMSKAVEVATGIPAEEQTIWWVGRAGDQSVEYTVSRKDEETTYRVHLTWIENEGWKPTLVEQLIENKHK</sequence>
<dbReference type="RefSeq" id="WP_109984096.1">
    <property type="nucleotide sequence ID" value="NZ_JAJUIE010000066.1"/>
</dbReference>
<dbReference type="OrthoDB" id="2168558at2"/>
<comment type="caution">
    <text evidence="4">The sequence shown here is derived from an EMBL/GenBank/DDBJ whole genome shotgun (WGS) entry which is preliminary data.</text>
</comment>
<dbReference type="Pfam" id="PF07423">
    <property type="entry name" value="DUF1510"/>
    <property type="match status" value="1"/>
</dbReference>
<feature type="transmembrane region" description="Helical" evidence="2">
    <location>
        <begin position="21"/>
        <end position="44"/>
    </location>
</feature>
<keyword evidence="5" id="KW-1185">Reference proteome</keyword>
<feature type="compositionally biased region" description="Acidic residues" evidence="1">
    <location>
        <begin position="64"/>
        <end position="90"/>
    </location>
</feature>
<evidence type="ECO:0000256" key="1">
    <source>
        <dbReference type="SAM" id="MobiDB-lite"/>
    </source>
</evidence>
<keyword evidence="2" id="KW-1133">Transmembrane helix</keyword>
<proteinExistence type="predicted"/>
<evidence type="ECO:0000259" key="3">
    <source>
        <dbReference type="Pfam" id="PF07423"/>
    </source>
</evidence>
<dbReference type="EMBL" id="QGTD01000008">
    <property type="protein sequence ID" value="PWU68402.1"/>
    <property type="molecule type" value="Genomic_DNA"/>
</dbReference>
<evidence type="ECO:0000256" key="2">
    <source>
        <dbReference type="SAM" id="Phobius"/>
    </source>
</evidence>
<keyword evidence="2" id="KW-0812">Transmembrane</keyword>
<reference evidence="4 5" key="1">
    <citation type="submission" date="2018-05" db="EMBL/GenBank/DDBJ databases">
        <title>Genomic analysis of Gracilibacillus dipsosauri DD1 reveals novel features of a salt-tolerant amylase.</title>
        <authorList>
            <person name="Deutch C.E."/>
            <person name="Yang S."/>
        </authorList>
    </citation>
    <scope>NUCLEOTIDE SEQUENCE [LARGE SCALE GENOMIC DNA]</scope>
    <source>
        <strain evidence="4 5">DD1</strain>
    </source>
</reference>
<dbReference type="AlphaFoldDB" id="A0A317KXZ5"/>
<evidence type="ECO:0000313" key="4">
    <source>
        <dbReference type="EMBL" id="PWU68402.1"/>
    </source>
</evidence>
<accession>A0A317KXZ5</accession>
<protein>
    <recommendedName>
        <fullName evidence="3">DUF1510 domain-containing protein</fullName>
    </recommendedName>
</protein>
<dbReference type="InterPro" id="IPR009988">
    <property type="entry name" value="DUF1510"/>
</dbReference>